<organism evidence="2 3">
    <name type="scientific">Zingiber officinale</name>
    <name type="common">Ginger</name>
    <name type="synonym">Amomum zingiber</name>
    <dbReference type="NCBI Taxonomy" id="94328"/>
    <lineage>
        <taxon>Eukaryota</taxon>
        <taxon>Viridiplantae</taxon>
        <taxon>Streptophyta</taxon>
        <taxon>Embryophyta</taxon>
        <taxon>Tracheophyta</taxon>
        <taxon>Spermatophyta</taxon>
        <taxon>Magnoliopsida</taxon>
        <taxon>Liliopsida</taxon>
        <taxon>Zingiberales</taxon>
        <taxon>Zingiberaceae</taxon>
        <taxon>Zingiber</taxon>
    </lineage>
</organism>
<comment type="caution">
    <text evidence="2">The sequence shown here is derived from an EMBL/GenBank/DDBJ whole genome shotgun (WGS) entry which is preliminary data.</text>
</comment>
<reference evidence="2 3" key="1">
    <citation type="submission" date="2020-08" db="EMBL/GenBank/DDBJ databases">
        <title>Plant Genome Project.</title>
        <authorList>
            <person name="Zhang R.-G."/>
        </authorList>
    </citation>
    <scope>NUCLEOTIDE SEQUENCE [LARGE SCALE GENOMIC DNA]</scope>
    <source>
        <tissue evidence="2">Rhizome</tissue>
    </source>
</reference>
<dbReference type="EMBL" id="JACMSC010000010">
    <property type="protein sequence ID" value="KAG6503766.1"/>
    <property type="molecule type" value="Genomic_DNA"/>
</dbReference>
<evidence type="ECO:0000256" key="1">
    <source>
        <dbReference type="ARBA" id="ARBA00023125"/>
    </source>
</evidence>
<dbReference type="InterPro" id="IPR036894">
    <property type="entry name" value="YbaB-like_sf"/>
</dbReference>
<proteinExistence type="predicted"/>
<dbReference type="Proteomes" id="UP000734854">
    <property type="component" value="Unassembled WGS sequence"/>
</dbReference>
<dbReference type="Gene3D" id="3.30.1310.10">
    <property type="entry name" value="Nucleoid-associated protein YbaB-like domain"/>
    <property type="match status" value="1"/>
</dbReference>
<dbReference type="AlphaFoldDB" id="A0A8J5GAX6"/>
<protein>
    <submittedName>
        <fullName evidence="2">Uncharacterized protein</fullName>
    </submittedName>
</protein>
<evidence type="ECO:0000313" key="3">
    <source>
        <dbReference type="Proteomes" id="UP000734854"/>
    </source>
</evidence>
<dbReference type="PANTHER" id="PTHR33449">
    <property type="entry name" value="NUCLEOID-ASSOCIATED PROTEIN YBAB"/>
    <property type="match status" value="1"/>
</dbReference>
<sequence length="195" mass="21778">MAPRSAVSGHLLSALTPRLQKSSRLCLCSSFSLSSFEWIAGILGNMQNLFETVKKAQMVAQVEAVQVQNELEAAEFDGYCEGELIKVCFAGCHFLPSKFSFGGYNSQIIALIYQATLSGNQQPICIEITETAMEFGPEVFKLGESCLFWVSIIAFFMFLEPHDLSELSLLVTEAYMAAHWKSVQVFYFLSFSMQF</sequence>
<gene>
    <name evidence="2" type="ORF">ZIOFF_036090</name>
</gene>
<keyword evidence="3" id="KW-1185">Reference proteome</keyword>
<dbReference type="PANTHER" id="PTHR33449:SF1">
    <property type="entry name" value="NUCLEOID-ASSOCIATED PROTEIN YBAB"/>
    <property type="match status" value="1"/>
</dbReference>
<dbReference type="InterPro" id="IPR004401">
    <property type="entry name" value="YbaB/EbfC"/>
</dbReference>
<accession>A0A8J5GAX6</accession>
<evidence type="ECO:0000313" key="2">
    <source>
        <dbReference type="EMBL" id="KAG6503766.1"/>
    </source>
</evidence>
<keyword evidence="1" id="KW-0238">DNA-binding</keyword>
<dbReference type="GO" id="GO:0003677">
    <property type="term" value="F:DNA binding"/>
    <property type="evidence" value="ECO:0007669"/>
    <property type="project" value="UniProtKB-KW"/>
</dbReference>
<name>A0A8J5GAX6_ZINOF</name>